<protein>
    <submittedName>
        <fullName evidence="2">Uncharacterized protein</fullName>
    </submittedName>
</protein>
<dbReference type="Proteomes" id="UP001623348">
    <property type="component" value="Unassembled WGS sequence"/>
</dbReference>
<accession>A0ABC9XPG6</accession>
<feature type="compositionally biased region" description="Basic and acidic residues" evidence="1">
    <location>
        <begin position="1"/>
        <end position="12"/>
    </location>
</feature>
<dbReference type="EMBL" id="BAAFJT010000023">
    <property type="protein sequence ID" value="GAB0199618.1"/>
    <property type="molecule type" value="Genomic_DNA"/>
</dbReference>
<comment type="caution">
    <text evidence="2">The sequence shown here is derived from an EMBL/GenBank/DDBJ whole genome shotgun (WGS) entry which is preliminary data.</text>
</comment>
<feature type="region of interest" description="Disordered" evidence="1">
    <location>
        <begin position="1"/>
        <end position="39"/>
    </location>
</feature>
<feature type="region of interest" description="Disordered" evidence="1">
    <location>
        <begin position="51"/>
        <end position="152"/>
    </location>
</feature>
<evidence type="ECO:0000313" key="3">
    <source>
        <dbReference type="Proteomes" id="UP001623348"/>
    </source>
</evidence>
<proteinExistence type="predicted"/>
<gene>
    <name evidence="2" type="ORF">GRJ2_002427200</name>
</gene>
<evidence type="ECO:0000256" key="1">
    <source>
        <dbReference type="SAM" id="MobiDB-lite"/>
    </source>
</evidence>
<feature type="compositionally biased region" description="Polar residues" evidence="1">
    <location>
        <begin position="123"/>
        <end position="142"/>
    </location>
</feature>
<organism evidence="2 3">
    <name type="scientific">Grus japonensis</name>
    <name type="common">Japanese crane</name>
    <name type="synonym">Red-crowned crane</name>
    <dbReference type="NCBI Taxonomy" id="30415"/>
    <lineage>
        <taxon>Eukaryota</taxon>
        <taxon>Metazoa</taxon>
        <taxon>Chordata</taxon>
        <taxon>Craniata</taxon>
        <taxon>Vertebrata</taxon>
        <taxon>Euteleostomi</taxon>
        <taxon>Archelosauria</taxon>
        <taxon>Archosauria</taxon>
        <taxon>Dinosauria</taxon>
        <taxon>Saurischia</taxon>
        <taxon>Theropoda</taxon>
        <taxon>Coelurosauria</taxon>
        <taxon>Aves</taxon>
        <taxon>Neognathae</taxon>
        <taxon>Neoaves</taxon>
        <taxon>Gruiformes</taxon>
        <taxon>Gruidae</taxon>
        <taxon>Grus</taxon>
    </lineage>
</organism>
<sequence>MVSLVSKDREQQRTNAPDPFQSIAQAGAKDPGKKGTEDQFLSIRRALKLQKGRRRLLHHTQGSAAPKEPTAADGPGIWKAEGLAPDWEESVPPCSSWDTTGKDLLQGIPPSKEHLPVFHPLDMQTNPLPDSPSDTSGYSCCASSGRREENQM</sequence>
<evidence type="ECO:0000313" key="2">
    <source>
        <dbReference type="EMBL" id="GAB0199618.1"/>
    </source>
</evidence>
<dbReference type="AlphaFoldDB" id="A0ABC9XPG6"/>
<name>A0ABC9XPG6_GRUJA</name>
<keyword evidence="3" id="KW-1185">Reference proteome</keyword>
<reference evidence="2 3" key="1">
    <citation type="submission" date="2024-06" db="EMBL/GenBank/DDBJ databases">
        <title>The draft genome of Grus japonensis, version 3.</title>
        <authorList>
            <person name="Nabeshima K."/>
            <person name="Suzuki S."/>
            <person name="Onuma M."/>
        </authorList>
    </citation>
    <scope>NUCLEOTIDE SEQUENCE [LARGE SCALE GENOMIC DNA]</scope>
    <source>
        <strain evidence="2 3">451A</strain>
    </source>
</reference>